<accession>A0A1V4D8B3</accession>
<dbReference type="InterPro" id="IPR027417">
    <property type="entry name" value="P-loop_NTPase"/>
</dbReference>
<dbReference type="AlphaFoldDB" id="A0A1V4D8B3"/>
<dbReference type="InterPro" id="IPR000863">
    <property type="entry name" value="Sulfotransferase_dom"/>
</dbReference>
<organism evidence="3 4">
    <name type="scientific">Streptomyces antioxidans</name>
    <dbReference type="NCBI Taxonomy" id="1507734"/>
    <lineage>
        <taxon>Bacteria</taxon>
        <taxon>Bacillati</taxon>
        <taxon>Actinomycetota</taxon>
        <taxon>Actinomycetes</taxon>
        <taxon>Kitasatosporales</taxon>
        <taxon>Streptomycetaceae</taxon>
        <taxon>Streptomyces</taxon>
    </lineage>
</organism>
<dbReference type="Pfam" id="PF00685">
    <property type="entry name" value="Sulfotransfer_1"/>
    <property type="match status" value="1"/>
</dbReference>
<dbReference type="SUPFAM" id="SSF52540">
    <property type="entry name" value="P-loop containing nucleoside triphosphate hydrolases"/>
    <property type="match status" value="1"/>
</dbReference>
<sequence>MAADTSSRAAPTGTGSEGLQYWCPPQPTDDQGSAGPESLHQTVHHLYDAWNRQEQPNAKLLHYVDLCADLAGQLAALAEWLGMTVDEAVRPDLVEAATFDAMEGRAERLAPDTDILKDPGKFFRSRIRRSSSGAGDRAAVGTF</sequence>
<dbReference type="GO" id="GO:0008146">
    <property type="term" value="F:sulfotransferase activity"/>
    <property type="evidence" value="ECO:0007669"/>
    <property type="project" value="InterPro"/>
</dbReference>
<dbReference type="EMBL" id="LAKD02000027">
    <property type="protein sequence ID" value="OPF81023.1"/>
    <property type="molecule type" value="Genomic_DNA"/>
</dbReference>
<dbReference type="Gene3D" id="3.40.50.300">
    <property type="entry name" value="P-loop containing nucleotide triphosphate hydrolases"/>
    <property type="match status" value="1"/>
</dbReference>
<gene>
    <name evidence="3" type="ORF">VT50_0210840</name>
</gene>
<evidence type="ECO:0000256" key="1">
    <source>
        <dbReference type="SAM" id="MobiDB-lite"/>
    </source>
</evidence>
<dbReference type="Proteomes" id="UP000033615">
    <property type="component" value="Unassembled WGS sequence"/>
</dbReference>
<protein>
    <recommendedName>
        <fullName evidence="2">Sulfotransferase domain-containing protein</fullName>
    </recommendedName>
</protein>
<evidence type="ECO:0000313" key="3">
    <source>
        <dbReference type="EMBL" id="OPF81023.1"/>
    </source>
</evidence>
<reference evidence="3" key="1">
    <citation type="submission" date="2016-12" db="EMBL/GenBank/DDBJ databases">
        <title>Genome sequence of Streptomyces antioxidans MUSC 164.</title>
        <authorList>
            <person name="Lee L.-H."/>
            <person name="Ser H.-L."/>
        </authorList>
    </citation>
    <scope>NUCLEOTIDE SEQUENCE [LARGE SCALE GENOMIC DNA]</scope>
    <source>
        <strain evidence="3">MUSC 164</strain>
    </source>
</reference>
<keyword evidence="4" id="KW-1185">Reference proteome</keyword>
<name>A0A1V4D8B3_9ACTN</name>
<proteinExistence type="predicted"/>
<dbReference type="OrthoDB" id="3399180at2"/>
<evidence type="ECO:0000259" key="2">
    <source>
        <dbReference type="Pfam" id="PF00685"/>
    </source>
</evidence>
<feature type="domain" description="Sulfotransferase" evidence="2">
    <location>
        <begin position="41"/>
        <end position="108"/>
    </location>
</feature>
<evidence type="ECO:0000313" key="4">
    <source>
        <dbReference type="Proteomes" id="UP000033615"/>
    </source>
</evidence>
<dbReference type="RefSeq" id="WP_046084094.1">
    <property type="nucleotide sequence ID" value="NZ_LAKD02000027.1"/>
</dbReference>
<feature type="region of interest" description="Disordered" evidence="1">
    <location>
        <begin position="1"/>
        <end position="39"/>
    </location>
</feature>
<comment type="caution">
    <text evidence="3">The sequence shown here is derived from an EMBL/GenBank/DDBJ whole genome shotgun (WGS) entry which is preliminary data.</text>
</comment>